<feature type="non-terminal residue" evidence="2">
    <location>
        <position position="97"/>
    </location>
</feature>
<dbReference type="AlphaFoldDB" id="A0A0C9ULP5"/>
<name>A0A0C9ULP5_SPHS4</name>
<keyword evidence="3" id="KW-1185">Reference proteome</keyword>
<feature type="compositionally biased region" description="Basic residues" evidence="1">
    <location>
        <begin position="37"/>
        <end position="47"/>
    </location>
</feature>
<reference evidence="2 3" key="1">
    <citation type="submission" date="2014-06" db="EMBL/GenBank/DDBJ databases">
        <title>Evolutionary Origins and Diversification of the Mycorrhizal Mutualists.</title>
        <authorList>
            <consortium name="DOE Joint Genome Institute"/>
            <consortium name="Mycorrhizal Genomics Consortium"/>
            <person name="Kohler A."/>
            <person name="Kuo A."/>
            <person name="Nagy L.G."/>
            <person name="Floudas D."/>
            <person name="Copeland A."/>
            <person name="Barry K.W."/>
            <person name="Cichocki N."/>
            <person name="Veneault-Fourrey C."/>
            <person name="LaButti K."/>
            <person name="Lindquist E.A."/>
            <person name="Lipzen A."/>
            <person name="Lundell T."/>
            <person name="Morin E."/>
            <person name="Murat C."/>
            <person name="Riley R."/>
            <person name="Ohm R."/>
            <person name="Sun H."/>
            <person name="Tunlid A."/>
            <person name="Henrissat B."/>
            <person name="Grigoriev I.V."/>
            <person name="Hibbett D.S."/>
            <person name="Martin F."/>
        </authorList>
    </citation>
    <scope>NUCLEOTIDE SEQUENCE [LARGE SCALE GENOMIC DNA]</scope>
    <source>
        <strain evidence="2 3">SS14</strain>
    </source>
</reference>
<gene>
    <name evidence="2" type="ORF">M422DRAFT_784216</name>
</gene>
<accession>A0A0C9ULP5</accession>
<protein>
    <submittedName>
        <fullName evidence="2">Uncharacterized protein</fullName>
    </submittedName>
</protein>
<dbReference type="Proteomes" id="UP000054279">
    <property type="component" value="Unassembled WGS sequence"/>
</dbReference>
<dbReference type="EMBL" id="KN837276">
    <property type="protein sequence ID" value="KIJ29767.1"/>
    <property type="molecule type" value="Genomic_DNA"/>
</dbReference>
<evidence type="ECO:0000313" key="2">
    <source>
        <dbReference type="EMBL" id="KIJ29767.1"/>
    </source>
</evidence>
<sequence>MPETRATLNLREPRSRPLYDDALYRIVSEDLDGNVRGRGRGGRRRGRVQQATQVIPEEQAQDGTPQDEQLVVQGALRGRGARGSRRGGGRGRGRGAK</sequence>
<organism evidence="2 3">
    <name type="scientific">Sphaerobolus stellatus (strain SS14)</name>
    <dbReference type="NCBI Taxonomy" id="990650"/>
    <lineage>
        <taxon>Eukaryota</taxon>
        <taxon>Fungi</taxon>
        <taxon>Dikarya</taxon>
        <taxon>Basidiomycota</taxon>
        <taxon>Agaricomycotina</taxon>
        <taxon>Agaricomycetes</taxon>
        <taxon>Phallomycetidae</taxon>
        <taxon>Geastrales</taxon>
        <taxon>Sphaerobolaceae</taxon>
        <taxon>Sphaerobolus</taxon>
    </lineage>
</organism>
<proteinExistence type="predicted"/>
<feature type="region of interest" description="Disordered" evidence="1">
    <location>
        <begin position="32"/>
        <end position="97"/>
    </location>
</feature>
<evidence type="ECO:0000313" key="3">
    <source>
        <dbReference type="Proteomes" id="UP000054279"/>
    </source>
</evidence>
<feature type="compositionally biased region" description="Basic residues" evidence="1">
    <location>
        <begin position="79"/>
        <end position="97"/>
    </location>
</feature>
<dbReference type="HOGENOM" id="CLU_2135152_0_0_1"/>
<evidence type="ECO:0000256" key="1">
    <source>
        <dbReference type="SAM" id="MobiDB-lite"/>
    </source>
</evidence>